<evidence type="ECO:0000259" key="9">
    <source>
        <dbReference type="Pfam" id="PF07627"/>
    </source>
</evidence>
<evidence type="ECO:0000259" key="12">
    <source>
        <dbReference type="Pfam" id="PF13442"/>
    </source>
</evidence>
<feature type="region of interest" description="Disordered" evidence="5">
    <location>
        <begin position="525"/>
        <end position="548"/>
    </location>
</feature>
<dbReference type="InterPro" id="IPR013042">
    <property type="entry name" value="DUF1592"/>
</dbReference>
<feature type="region of interest" description="Disordered" evidence="5">
    <location>
        <begin position="35"/>
        <end position="56"/>
    </location>
</feature>
<evidence type="ECO:0000256" key="3">
    <source>
        <dbReference type="ARBA" id="ARBA00023004"/>
    </source>
</evidence>
<feature type="chain" id="PRO_5043269411" evidence="6">
    <location>
        <begin position="19"/>
        <end position="1118"/>
    </location>
</feature>
<feature type="domain" description="DUF1592" evidence="10">
    <location>
        <begin position="347"/>
        <end position="474"/>
    </location>
</feature>
<dbReference type="EMBL" id="CAMXCT010000001">
    <property type="protein sequence ID" value="CAI3971545.1"/>
    <property type="molecule type" value="Genomic_DNA"/>
</dbReference>
<dbReference type="Pfam" id="PF07637">
    <property type="entry name" value="PSD5"/>
    <property type="match status" value="1"/>
</dbReference>
<dbReference type="Pfam" id="PF07626">
    <property type="entry name" value="PSD3"/>
    <property type="match status" value="1"/>
</dbReference>
<accession>A0A9P1BFN4</accession>
<keyword evidence="1" id="KW-0349">Heme</keyword>
<name>A0A9P1BFN4_9DINO</name>
<feature type="domain" description="DUF1587" evidence="8">
    <location>
        <begin position="184"/>
        <end position="247"/>
    </location>
</feature>
<feature type="coiled-coil region" evidence="4">
    <location>
        <begin position="888"/>
        <end position="915"/>
    </location>
</feature>
<evidence type="ECO:0000313" key="13">
    <source>
        <dbReference type="EMBL" id="CAI3971545.1"/>
    </source>
</evidence>
<keyword evidence="6" id="KW-0732">Signal</keyword>
<comment type="caution">
    <text evidence="13">The sequence shown here is derived from an EMBL/GenBank/DDBJ whole genome shotgun (WGS) entry which is preliminary data.</text>
</comment>
<dbReference type="Pfam" id="PF07624">
    <property type="entry name" value="PSD2"/>
    <property type="match status" value="1"/>
</dbReference>
<keyword evidence="2" id="KW-0479">Metal-binding</keyword>
<keyword evidence="16" id="KW-1185">Reference proteome</keyword>
<feature type="domain" description="DUF1595" evidence="11">
    <location>
        <begin position="278"/>
        <end position="336"/>
    </location>
</feature>
<dbReference type="GO" id="GO:0046872">
    <property type="term" value="F:metal ion binding"/>
    <property type="evidence" value="ECO:0007669"/>
    <property type="project" value="UniProtKB-KW"/>
</dbReference>
<evidence type="ECO:0000259" key="10">
    <source>
        <dbReference type="Pfam" id="PF07631"/>
    </source>
</evidence>
<dbReference type="GO" id="GO:0020037">
    <property type="term" value="F:heme binding"/>
    <property type="evidence" value="ECO:0007669"/>
    <property type="project" value="InterPro"/>
</dbReference>
<dbReference type="InterPro" id="IPR013036">
    <property type="entry name" value="DUF1587"/>
</dbReference>
<evidence type="ECO:0000256" key="1">
    <source>
        <dbReference type="ARBA" id="ARBA00022617"/>
    </source>
</evidence>
<dbReference type="OrthoDB" id="10264412at2759"/>
<evidence type="ECO:0000259" key="11">
    <source>
        <dbReference type="Pfam" id="PF07637"/>
    </source>
</evidence>
<feature type="signal peptide" evidence="6">
    <location>
        <begin position="1"/>
        <end position="18"/>
    </location>
</feature>
<evidence type="ECO:0000313" key="16">
    <source>
        <dbReference type="Proteomes" id="UP001152797"/>
    </source>
</evidence>
<dbReference type="InterPro" id="IPR011478">
    <property type="entry name" value="DUF1585"/>
</dbReference>
<evidence type="ECO:0000256" key="4">
    <source>
        <dbReference type="SAM" id="Coils"/>
    </source>
</evidence>
<feature type="domain" description="Cytochrome c" evidence="12">
    <location>
        <begin position="93"/>
        <end position="162"/>
    </location>
</feature>
<dbReference type="GO" id="GO:0009055">
    <property type="term" value="F:electron transfer activity"/>
    <property type="evidence" value="ECO:0007669"/>
    <property type="project" value="InterPro"/>
</dbReference>
<dbReference type="InterPro" id="IPR011447">
    <property type="entry name" value="DUF1552"/>
</dbReference>
<evidence type="ECO:0000259" key="8">
    <source>
        <dbReference type="Pfam" id="PF07626"/>
    </source>
</evidence>
<dbReference type="InterPro" id="IPR009056">
    <property type="entry name" value="Cyt_c-like_dom"/>
</dbReference>
<dbReference type="AlphaFoldDB" id="A0A9P1BFN4"/>
<keyword evidence="4" id="KW-0175">Coiled coil</keyword>
<dbReference type="SUPFAM" id="SSF46626">
    <property type="entry name" value="Cytochrome c"/>
    <property type="match status" value="1"/>
</dbReference>
<dbReference type="Pfam" id="PF07627">
    <property type="entry name" value="PSCyt3"/>
    <property type="match status" value="1"/>
</dbReference>
<dbReference type="InterPro" id="IPR013043">
    <property type="entry name" value="DUF1595"/>
</dbReference>
<feature type="domain" description="DUF1585" evidence="7">
    <location>
        <begin position="607"/>
        <end position="681"/>
    </location>
</feature>
<proteinExistence type="predicted"/>
<reference evidence="13" key="1">
    <citation type="submission" date="2022-10" db="EMBL/GenBank/DDBJ databases">
        <authorList>
            <person name="Chen Y."/>
            <person name="Dougan E. K."/>
            <person name="Chan C."/>
            <person name="Rhodes N."/>
            <person name="Thang M."/>
        </authorList>
    </citation>
    <scope>NUCLEOTIDE SEQUENCE</scope>
</reference>
<evidence type="ECO:0000256" key="2">
    <source>
        <dbReference type="ARBA" id="ARBA00022723"/>
    </source>
</evidence>
<dbReference type="Pfam" id="PF13442">
    <property type="entry name" value="Cytochrome_CBB3"/>
    <property type="match status" value="1"/>
</dbReference>
<dbReference type="Pfam" id="PF07586">
    <property type="entry name" value="HXXSHH"/>
    <property type="match status" value="1"/>
</dbReference>
<dbReference type="EMBL" id="CAMXCT020000001">
    <property type="protein sequence ID" value="CAL1124920.1"/>
    <property type="molecule type" value="Genomic_DNA"/>
</dbReference>
<protein>
    <submittedName>
        <fullName evidence="15">Cytochrome c domain-containing protein</fullName>
    </submittedName>
</protein>
<reference evidence="14" key="2">
    <citation type="submission" date="2024-04" db="EMBL/GenBank/DDBJ databases">
        <authorList>
            <person name="Chen Y."/>
            <person name="Shah S."/>
            <person name="Dougan E. K."/>
            <person name="Thang M."/>
            <person name="Chan C."/>
        </authorList>
    </citation>
    <scope>NUCLEOTIDE SEQUENCE [LARGE SCALE GENOMIC DNA]</scope>
</reference>
<keyword evidence="3" id="KW-0408">Iron</keyword>
<dbReference type="InterPro" id="IPR013039">
    <property type="entry name" value="DUF1588"/>
</dbReference>
<sequence>MRWRGATLLLTCCAFVLGLLGFLFAWKSDSPPRTEFRRSLSAPRNPGDGLPPKTSDSQLDVIQADDIYSPPSSNVEEVLVDASSIDLERDVMPIFESNCFECHSGESQEGELDIIGILAETPWVRNREQWVKISQYLALGAMPPQDYAQPTPEERATVVAWIDRMLETFDYETVRSPGFEEAHRLSHHEYDATVRDLLAVDLNLVEKFPDENSGTSGFDNSANTLFLQPLLLERYFAAAEELLDAATRGTPPASPVLARMMSQLSDVGGSSESEKVGAVFQDFMLRAYRHPPTEEQVQRIADYYMQQRESGVSTSKSLQAALSLVLVAPEFLLRVETPATETEYHISEWDLASRLSYFLWASMPDEQLFSLAKEGRLSQPAVLASEVDRMLEDPRSDTLGTTFAAQWLGFQHLGSRVRLDPTDNPWCTETLMQAMRDESASFFNSLVRENEPLERLIDADYTFLNEELAKHYRIRFVHGEEIRRVQLKDDKRGGIFGQGSLLAVTSFPDRTSPVVRGKWILATVLGTPPPPPPPNAGQLDENEEGDEERQILSLREKLAIHRSQAECSICHDQIDPLGLSLEHYDNFGRRRRSTESGSIDSTGQLPNGTKFADLPGLRRVIVEQRMDDLARQITLKMLSYALGRQIEYYDEASLQEILHQFEQDDYRLRSLIHAIVKSYPFQYKRLGASLALPLLEVMDAEAGQGPSKPTPRLAFIYFPNGVADGVWEPEQVGPAGELLKLNRWMSPLEAFRDDIVIPRNMWTPLGNGHGAGTATWLTGHGFDERRIDVGGPSVDQIAAREIGRDTPLPSLELSLQGMGSYAKDLPRNNISWTDASTPCAREVEPRRVFDRVTGRTGGTLANRSVLDLVLEDARSLQNRVSTADRRKVGEYLESIRGLERRLDFAEAQTTRVDREQLLTDSLLRPKAGIPSEHKEYVRLMMDMIVLAFWSDATRVCTFMLDHGQTNRYFNFLNGVQGTWHALSHYKDISGRSDDDDGKISWESEASKEEMFNEVVKWHHEQVAYLLGRLKQVNDGSGSLLDHSMLLYGSSLSNGYYHDPKNIPIVLAGRGGRAITSGRVLQQSELTSMSRLYLSMLQGLGITIDRFAETDHPLEHLEA</sequence>
<evidence type="ECO:0000256" key="6">
    <source>
        <dbReference type="SAM" id="SignalP"/>
    </source>
</evidence>
<evidence type="ECO:0000259" key="7">
    <source>
        <dbReference type="Pfam" id="PF07624"/>
    </source>
</evidence>
<dbReference type="EMBL" id="CAMXCT030000001">
    <property type="protein sequence ID" value="CAL4758857.1"/>
    <property type="molecule type" value="Genomic_DNA"/>
</dbReference>
<organism evidence="13">
    <name type="scientific">Cladocopium goreaui</name>
    <dbReference type="NCBI Taxonomy" id="2562237"/>
    <lineage>
        <taxon>Eukaryota</taxon>
        <taxon>Sar</taxon>
        <taxon>Alveolata</taxon>
        <taxon>Dinophyceae</taxon>
        <taxon>Suessiales</taxon>
        <taxon>Symbiodiniaceae</taxon>
        <taxon>Cladocopium</taxon>
    </lineage>
</organism>
<evidence type="ECO:0000313" key="14">
    <source>
        <dbReference type="EMBL" id="CAL1124920.1"/>
    </source>
</evidence>
<gene>
    <name evidence="13" type="ORF">C1SCF055_LOCUS135</name>
</gene>
<dbReference type="Pfam" id="PF07631">
    <property type="entry name" value="PSD4"/>
    <property type="match status" value="1"/>
</dbReference>
<feature type="domain" description="DUF1588" evidence="9">
    <location>
        <begin position="492"/>
        <end position="592"/>
    </location>
</feature>
<dbReference type="InterPro" id="IPR036909">
    <property type="entry name" value="Cyt_c-like_dom_sf"/>
</dbReference>
<dbReference type="Proteomes" id="UP001152797">
    <property type="component" value="Unassembled WGS sequence"/>
</dbReference>
<evidence type="ECO:0000256" key="5">
    <source>
        <dbReference type="SAM" id="MobiDB-lite"/>
    </source>
</evidence>
<evidence type="ECO:0000313" key="15">
    <source>
        <dbReference type="EMBL" id="CAL4758857.1"/>
    </source>
</evidence>